<dbReference type="InterPro" id="IPR051333">
    <property type="entry name" value="CLIP_Serine_Protease"/>
</dbReference>
<keyword evidence="1" id="KW-0812">Transmembrane</keyword>
<dbReference type="VEuPathDB" id="VectorBase:GPAI022869"/>
<dbReference type="Proteomes" id="UP000092445">
    <property type="component" value="Unassembled WGS sequence"/>
</dbReference>
<dbReference type="InterPro" id="IPR001314">
    <property type="entry name" value="Peptidase_S1A"/>
</dbReference>
<dbReference type="PANTHER" id="PTHR24260:SF147">
    <property type="entry name" value="EG:BACR7A4.3 PROTEIN-RELATED"/>
    <property type="match status" value="1"/>
</dbReference>
<keyword evidence="1" id="KW-0472">Membrane</keyword>
<feature type="domain" description="Peptidase S1" evidence="2">
    <location>
        <begin position="144"/>
        <end position="387"/>
    </location>
</feature>
<dbReference type="EnsemblMetazoa" id="GPAI022869-RA">
    <property type="protein sequence ID" value="GPAI022869-PA"/>
    <property type="gene ID" value="GPAI022869"/>
</dbReference>
<dbReference type="GO" id="GO:0004252">
    <property type="term" value="F:serine-type endopeptidase activity"/>
    <property type="evidence" value="ECO:0007669"/>
    <property type="project" value="InterPro"/>
</dbReference>
<dbReference type="Gene3D" id="2.40.10.10">
    <property type="entry name" value="Trypsin-like serine proteases"/>
    <property type="match status" value="1"/>
</dbReference>
<dbReference type="AlphaFoldDB" id="A0A1A9ZRL8"/>
<sequence length="391" mass="43704">MLIDLHLASSLFNYISVETILAFSARPSTSCVMHFVIFFIKFIFVIILTKGLIRSSNADAIGILSDCDTGRFPSLCVPHTLCQRNENITHLNDDKCGSDPNGIPQVCCSRSNLLLRSVDGLPAMSKKTLTERMCDEYYQPGKAVTDDEKGLTREFPYAYTLGWKVENDPYNKIRYACIATLVSARYLVTTASCLDDNEGLPSLVRAADTDRISARDYEIAECIKHPDYKSSYAVLKISRSDIALIKLVKPIAPSPTSGVPACFWTGVTIEDQTDVIALGYLPTSLAGFSESLLNVTLKVQQRNECEEEYSSLDRLFFSPKKGEYNVICAVNPDNPRDACQHHFGGPLIAIINKIPFIVGISVGCLPGRPAMYFMISKYILWMERYIWPDYY</sequence>
<dbReference type="GO" id="GO:0006508">
    <property type="term" value="P:proteolysis"/>
    <property type="evidence" value="ECO:0007669"/>
    <property type="project" value="InterPro"/>
</dbReference>
<keyword evidence="1" id="KW-1133">Transmembrane helix</keyword>
<protein>
    <recommendedName>
        <fullName evidence="2">Peptidase S1 domain-containing protein</fullName>
    </recommendedName>
</protein>
<evidence type="ECO:0000259" key="2">
    <source>
        <dbReference type="PROSITE" id="PS50240"/>
    </source>
</evidence>
<reference evidence="3" key="2">
    <citation type="submission" date="2020-05" db="UniProtKB">
        <authorList>
            <consortium name="EnsemblMetazoa"/>
        </authorList>
    </citation>
    <scope>IDENTIFICATION</scope>
    <source>
        <strain evidence="3">IAEA</strain>
    </source>
</reference>
<dbReference type="SUPFAM" id="SSF50494">
    <property type="entry name" value="Trypsin-like serine proteases"/>
    <property type="match status" value="1"/>
</dbReference>
<dbReference type="Pfam" id="PF00089">
    <property type="entry name" value="Trypsin"/>
    <property type="match status" value="1"/>
</dbReference>
<evidence type="ECO:0000313" key="3">
    <source>
        <dbReference type="EnsemblMetazoa" id="GPAI022869-PA"/>
    </source>
</evidence>
<reference evidence="4" key="1">
    <citation type="submission" date="2014-03" db="EMBL/GenBank/DDBJ databases">
        <authorList>
            <person name="Aksoy S."/>
            <person name="Warren W."/>
            <person name="Wilson R.K."/>
        </authorList>
    </citation>
    <scope>NUCLEOTIDE SEQUENCE [LARGE SCALE GENOMIC DNA]</scope>
    <source>
        <strain evidence="4">IAEA</strain>
    </source>
</reference>
<dbReference type="InterPro" id="IPR009003">
    <property type="entry name" value="Peptidase_S1_PA"/>
</dbReference>
<feature type="transmembrane region" description="Helical" evidence="1">
    <location>
        <begin position="32"/>
        <end position="53"/>
    </location>
</feature>
<evidence type="ECO:0000256" key="1">
    <source>
        <dbReference type="SAM" id="Phobius"/>
    </source>
</evidence>
<dbReference type="STRING" id="7398.A0A1A9ZRL8"/>
<accession>A0A1A9ZRL8</accession>
<proteinExistence type="predicted"/>
<keyword evidence="4" id="KW-1185">Reference proteome</keyword>
<dbReference type="PRINTS" id="PR00722">
    <property type="entry name" value="CHYMOTRYPSIN"/>
</dbReference>
<dbReference type="InterPro" id="IPR001254">
    <property type="entry name" value="Trypsin_dom"/>
</dbReference>
<evidence type="ECO:0000313" key="4">
    <source>
        <dbReference type="Proteomes" id="UP000092445"/>
    </source>
</evidence>
<dbReference type="InterPro" id="IPR043504">
    <property type="entry name" value="Peptidase_S1_PA_chymotrypsin"/>
</dbReference>
<dbReference type="PANTHER" id="PTHR24260">
    <property type="match status" value="1"/>
</dbReference>
<dbReference type="SMART" id="SM00020">
    <property type="entry name" value="Tryp_SPc"/>
    <property type="match status" value="1"/>
</dbReference>
<dbReference type="PROSITE" id="PS50240">
    <property type="entry name" value="TRYPSIN_DOM"/>
    <property type="match status" value="1"/>
</dbReference>
<name>A0A1A9ZRL8_GLOPL</name>
<organism evidence="3 4">
    <name type="scientific">Glossina pallidipes</name>
    <name type="common">Tsetse fly</name>
    <dbReference type="NCBI Taxonomy" id="7398"/>
    <lineage>
        <taxon>Eukaryota</taxon>
        <taxon>Metazoa</taxon>
        <taxon>Ecdysozoa</taxon>
        <taxon>Arthropoda</taxon>
        <taxon>Hexapoda</taxon>
        <taxon>Insecta</taxon>
        <taxon>Pterygota</taxon>
        <taxon>Neoptera</taxon>
        <taxon>Endopterygota</taxon>
        <taxon>Diptera</taxon>
        <taxon>Brachycera</taxon>
        <taxon>Muscomorpha</taxon>
        <taxon>Hippoboscoidea</taxon>
        <taxon>Glossinidae</taxon>
        <taxon>Glossina</taxon>
    </lineage>
</organism>